<organism evidence="2 3">
    <name type="scientific">Toxoplasma gondii p89</name>
    <dbReference type="NCBI Taxonomy" id="943119"/>
    <lineage>
        <taxon>Eukaryota</taxon>
        <taxon>Sar</taxon>
        <taxon>Alveolata</taxon>
        <taxon>Apicomplexa</taxon>
        <taxon>Conoidasida</taxon>
        <taxon>Coccidia</taxon>
        <taxon>Eucoccidiorida</taxon>
        <taxon>Eimeriorina</taxon>
        <taxon>Sarcocystidae</taxon>
        <taxon>Toxoplasma</taxon>
    </lineage>
</organism>
<feature type="compositionally biased region" description="Basic and acidic residues" evidence="1">
    <location>
        <begin position="1"/>
        <end position="27"/>
    </location>
</feature>
<dbReference type="VEuPathDB" id="ToxoDB:TGP89_231215"/>
<proteinExistence type="predicted"/>
<feature type="region of interest" description="Disordered" evidence="1">
    <location>
        <begin position="155"/>
        <end position="184"/>
    </location>
</feature>
<dbReference type="AlphaFoldDB" id="A0A086L2Z5"/>
<name>A0A086L2Z5_TOXGO</name>
<feature type="compositionally biased region" description="Basic and acidic residues" evidence="1">
    <location>
        <begin position="155"/>
        <end position="166"/>
    </location>
</feature>
<comment type="caution">
    <text evidence="2">The sequence shown here is derived from an EMBL/GenBank/DDBJ whole genome shotgun (WGS) entry which is preliminary data.</text>
</comment>
<feature type="region of interest" description="Disordered" evidence="1">
    <location>
        <begin position="1"/>
        <end position="33"/>
    </location>
</feature>
<evidence type="ECO:0000313" key="3">
    <source>
        <dbReference type="Proteomes" id="UP000028828"/>
    </source>
</evidence>
<dbReference type="EMBL" id="AEYI02000221">
    <property type="protein sequence ID" value="KFG51013.1"/>
    <property type="molecule type" value="Genomic_DNA"/>
</dbReference>
<reference evidence="2 3" key="1">
    <citation type="submission" date="2014-03" db="EMBL/GenBank/DDBJ databases">
        <authorList>
            <person name="Sibley D."/>
            <person name="Venepally P."/>
            <person name="Karamycheva S."/>
            <person name="Hadjithomas M."/>
            <person name="Khan A."/>
            <person name="Brunk B."/>
            <person name="Roos D."/>
            <person name="Caler E."/>
            <person name="Lorenzi H."/>
        </authorList>
    </citation>
    <scope>NUCLEOTIDE SEQUENCE [LARGE SCALE GENOMIC DNA]</scope>
    <source>
        <strain evidence="3">p89</strain>
    </source>
</reference>
<gene>
    <name evidence="2" type="ORF">TGP89_231215</name>
</gene>
<accession>A0A086L2Z5</accession>
<protein>
    <submittedName>
        <fullName evidence="2">Uncharacterized protein</fullName>
    </submittedName>
</protein>
<dbReference type="Proteomes" id="UP000028828">
    <property type="component" value="Unassembled WGS sequence"/>
</dbReference>
<evidence type="ECO:0000256" key="1">
    <source>
        <dbReference type="SAM" id="MobiDB-lite"/>
    </source>
</evidence>
<evidence type="ECO:0000313" key="2">
    <source>
        <dbReference type="EMBL" id="KFG51013.1"/>
    </source>
</evidence>
<sequence length="184" mass="20980">MEEILRRGPGVKTERRGEDEVGRDKTAGKKKKNMFRQVENTQKSRCVYTAPVSRSPNPYIIYTGDFAVTCWRPRGLQSVPVSRARGTRESMKGKSLRLRTLDEKKGTRRSRRTAEAAVLAHEWRFADCSRLWLSGCSTRFLAFVSRRLVEDSLERARGKSEEEARVRFSPGKNEEIPAEGSSGR</sequence>